<keyword evidence="1 4" id="KW-0812">Transmembrane</keyword>
<dbReference type="Pfam" id="PF04145">
    <property type="entry name" value="Ctr"/>
    <property type="match status" value="1"/>
</dbReference>
<dbReference type="Proteomes" id="UP000215127">
    <property type="component" value="Chromosome 2"/>
</dbReference>
<evidence type="ECO:0000256" key="4">
    <source>
        <dbReference type="RuleBase" id="RU367022"/>
    </source>
</evidence>
<gene>
    <name evidence="5" type="ORF">ZT3D7_G2233</name>
</gene>
<comment type="similarity">
    <text evidence="4">Belongs to the copper transporter (Ctr) (TC 1.A.56) family. SLC31A subfamily.</text>
</comment>
<name>A0A1X7RI28_ZYMT9</name>
<reference evidence="5 6" key="1">
    <citation type="submission" date="2016-06" db="EMBL/GenBank/DDBJ databases">
        <authorList>
            <person name="Kjaerup R.B."/>
            <person name="Dalgaard T.S."/>
            <person name="Juul-Madsen H.R."/>
        </authorList>
    </citation>
    <scope>NUCLEOTIDE SEQUENCE [LARGE SCALE GENOMIC DNA]</scope>
</reference>
<keyword evidence="4" id="KW-0406">Ion transport</keyword>
<comment type="subcellular location">
    <subcellularLocation>
        <location evidence="4">Membrane</location>
        <topology evidence="4">Multi-pass membrane protein</topology>
    </subcellularLocation>
</comment>
<dbReference type="PANTHER" id="PTHR12483">
    <property type="entry name" value="SOLUTE CARRIER FAMILY 31 COPPER TRANSPORTERS"/>
    <property type="match status" value="1"/>
</dbReference>
<evidence type="ECO:0000256" key="2">
    <source>
        <dbReference type="ARBA" id="ARBA00022989"/>
    </source>
</evidence>
<evidence type="ECO:0000313" key="5">
    <source>
        <dbReference type="EMBL" id="SMQ47086.1"/>
    </source>
</evidence>
<evidence type="ECO:0000256" key="3">
    <source>
        <dbReference type="ARBA" id="ARBA00023136"/>
    </source>
</evidence>
<accession>A0A1X7RI28</accession>
<dbReference type="EMBL" id="LT853693">
    <property type="protein sequence ID" value="SMQ47086.1"/>
    <property type="molecule type" value="Genomic_DNA"/>
</dbReference>
<dbReference type="PANTHER" id="PTHR12483:SF79">
    <property type="entry name" value="COPPER TRANSPORT PROTEIN"/>
    <property type="match status" value="1"/>
</dbReference>
<keyword evidence="4" id="KW-0187">Copper transport</keyword>
<keyword evidence="2 4" id="KW-1133">Transmembrane helix</keyword>
<evidence type="ECO:0000256" key="1">
    <source>
        <dbReference type="ARBA" id="ARBA00022692"/>
    </source>
</evidence>
<dbReference type="InterPro" id="IPR007274">
    <property type="entry name" value="Cop_transporter"/>
</dbReference>
<dbReference type="AlphaFoldDB" id="A0A1X7RI28"/>
<proteinExistence type="inferred from homology"/>
<dbReference type="GO" id="GO:0005375">
    <property type="term" value="F:copper ion transmembrane transporter activity"/>
    <property type="evidence" value="ECO:0007669"/>
    <property type="project" value="UniProtKB-UniRule"/>
</dbReference>
<keyword evidence="6" id="KW-1185">Reference proteome</keyword>
<feature type="transmembrane region" description="Helical" evidence="4">
    <location>
        <begin position="40"/>
        <end position="59"/>
    </location>
</feature>
<sequence length="200" mass="21714">MDHGGMDMGDGPSCKISMLWNWYTVDACFLTSSWHVTSNGMFAASCIGVAFLVVLLEALRRLGQDYDALIHANFRRRAAQLQASYTSLPPSGPQDCCGPAAANAPPSYPAQTFLTFRPSPLQQLIRAVIHMLTFGVAYIVMLLAMYFNGYIIFSIFLGAGLGKFLCDWRVVKIPLVVVGGQEDDAGKGGVGNENLTFCCD</sequence>
<dbReference type="STRING" id="1276538.A0A1X7RI28"/>
<evidence type="ECO:0000313" key="6">
    <source>
        <dbReference type="Proteomes" id="UP000215127"/>
    </source>
</evidence>
<keyword evidence="4" id="KW-0813">Transport</keyword>
<dbReference type="GO" id="GO:0016020">
    <property type="term" value="C:membrane"/>
    <property type="evidence" value="ECO:0007669"/>
    <property type="project" value="UniProtKB-SubCell"/>
</dbReference>
<organism evidence="5 6">
    <name type="scientific">Zymoseptoria tritici (strain ST99CH_3D7)</name>
    <dbReference type="NCBI Taxonomy" id="1276538"/>
    <lineage>
        <taxon>Eukaryota</taxon>
        <taxon>Fungi</taxon>
        <taxon>Dikarya</taxon>
        <taxon>Ascomycota</taxon>
        <taxon>Pezizomycotina</taxon>
        <taxon>Dothideomycetes</taxon>
        <taxon>Dothideomycetidae</taxon>
        <taxon>Mycosphaerellales</taxon>
        <taxon>Mycosphaerellaceae</taxon>
        <taxon>Zymoseptoria</taxon>
    </lineage>
</organism>
<keyword evidence="3 4" id="KW-0472">Membrane</keyword>
<keyword evidence="4" id="KW-0186">Copper</keyword>
<protein>
    <recommendedName>
        <fullName evidence="4">Copper transport protein</fullName>
    </recommendedName>
</protein>